<dbReference type="Proteomes" id="UP000179627">
    <property type="component" value="Unassembled WGS sequence"/>
</dbReference>
<dbReference type="PIRSF" id="PIRSF021524">
    <property type="entry name" value="MSH_acetyltransferase"/>
    <property type="match status" value="1"/>
</dbReference>
<dbReference type="RefSeq" id="WP_071083770.1">
    <property type="nucleotide sequence ID" value="NZ_MBLM01000108.1"/>
</dbReference>
<evidence type="ECO:0000256" key="1">
    <source>
        <dbReference type="ARBA" id="ARBA00022679"/>
    </source>
</evidence>
<accession>A0A1S1R087</accession>
<sequence length="335" mass="35027">MTSLSWLRALDANDVAAINDLLAAAERADGNGVSEDVRLTLRPGAANGGAGHLVAWEGSSVVGFAAVGGDAAERQAEVVVHPDHRRAGVGTALVRELSRATDRPSHLNIWAHGDSPAAAALAGRTGFERARVLLQLRRPLLPTAAPGAGHQPPASGDDLPEPVLPAGVTLRTFEVGRDEAAWLAVNTAAFADHPEQGRWTSDDLRAREAEPWFDPAGFFLAERDGDLVGFHWTKVHPDDPTPAPGDQPPGAGQGSAGPIGEVYVVGVAPGAAGTGLGRLLTVAGLRHLRGRGLGTVMLFVDEDNVPAVRLYTGLGFHRYITDVSYRRATPGRGPA</sequence>
<dbReference type="GO" id="GO:0010125">
    <property type="term" value="P:mycothiol biosynthetic process"/>
    <property type="evidence" value="ECO:0007669"/>
    <property type="project" value="UniProtKB-UniRule"/>
</dbReference>
<evidence type="ECO:0000259" key="6">
    <source>
        <dbReference type="PROSITE" id="PS51186"/>
    </source>
</evidence>
<keyword evidence="1 4" id="KW-0808">Transferase</keyword>
<keyword evidence="8" id="KW-1185">Reference proteome</keyword>
<feature type="binding site" evidence="4">
    <location>
        <position position="234"/>
    </location>
    <ligand>
        <name>1D-myo-inositol 2-(L-cysteinylamino)-2-deoxy-alpha-D-glucopyranoside</name>
        <dbReference type="ChEBI" id="CHEBI:58887"/>
    </ligand>
</feature>
<feature type="binding site" evidence="4">
    <location>
        <begin position="265"/>
        <end position="267"/>
    </location>
    <ligand>
        <name>acetyl-CoA</name>
        <dbReference type="ChEBI" id="CHEBI:57288"/>
        <label>2</label>
    </ligand>
</feature>
<evidence type="ECO:0000256" key="3">
    <source>
        <dbReference type="ARBA" id="ARBA00023315"/>
    </source>
</evidence>
<dbReference type="SUPFAM" id="SSF55729">
    <property type="entry name" value="Acyl-CoA N-acyltransferases (Nat)"/>
    <property type="match status" value="1"/>
</dbReference>
<proteinExistence type="inferred from homology"/>
<reference evidence="8" key="1">
    <citation type="submission" date="2016-07" db="EMBL/GenBank/DDBJ databases">
        <title>Sequence Frankia sp. strain CcI1.17.</title>
        <authorList>
            <person name="Ghodhbane-Gtari F."/>
            <person name="Swanson E."/>
            <person name="Gueddou A."/>
            <person name="Morris K."/>
            <person name="Hezbri K."/>
            <person name="Ktari A."/>
            <person name="Nouioui I."/>
            <person name="Abebe-Akele F."/>
            <person name="Simpson S."/>
            <person name="Thomas K."/>
            <person name="Gtari M."/>
            <person name="Tisa L.S."/>
            <person name="Hurst S."/>
        </authorList>
    </citation>
    <scope>NUCLEOTIDE SEQUENCE [LARGE SCALE GENOMIC DNA]</scope>
    <source>
        <strain evidence="8">Cc1.17</strain>
    </source>
</reference>
<dbReference type="GO" id="GO:0035447">
    <property type="term" value="F:mycothiol synthase activity"/>
    <property type="evidence" value="ECO:0007669"/>
    <property type="project" value="UniProtKB-UniRule"/>
</dbReference>
<comment type="subunit">
    <text evidence="4">Monomer.</text>
</comment>
<name>A0A1S1R087_9ACTN</name>
<dbReference type="HAMAP" id="MF_01698">
    <property type="entry name" value="MshD"/>
    <property type="match status" value="1"/>
</dbReference>
<dbReference type="InterPro" id="IPR017813">
    <property type="entry name" value="Mycothiol_AcTrfase"/>
</dbReference>
<dbReference type="CDD" id="cd04301">
    <property type="entry name" value="NAT_SF"/>
    <property type="match status" value="2"/>
</dbReference>
<dbReference type="EMBL" id="MBLM01000108">
    <property type="protein sequence ID" value="OHV38732.1"/>
    <property type="molecule type" value="Genomic_DNA"/>
</dbReference>
<protein>
    <recommendedName>
        <fullName evidence="4">Mycothiol acetyltransferase</fullName>
        <shortName evidence="4">MSH acetyltransferase</shortName>
        <ecNumber evidence="4">2.3.1.189</ecNumber>
    </recommendedName>
    <alternativeName>
        <fullName evidence="4">Mycothiol synthase</fullName>
    </alternativeName>
</protein>
<dbReference type="OrthoDB" id="3208058at2"/>
<comment type="similarity">
    <text evidence="4">Belongs to the acetyltransferase family. MshD subfamily.</text>
</comment>
<feature type="binding site" evidence="4">
    <location>
        <position position="261"/>
    </location>
    <ligand>
        <name>1D-myo-inositol 2-(L-cysteinylamino)-2-deoxy-alpha-D-glucopyranoside</name>
        <dbReference type="ChEBI" id="CHEBI:58887"/>
    </ligand>
</feature>
<comment type="caution">
    <text evidence="7">The sequence shown here is derived from an EMBL/GenBank/DDBJ whole genome shotgun (WGS) entry which is preliminary data.</text>
</comment>
<gene>
    <name evidence="4" type="primary">mshD</name>
    <name evidence="7" type="ORF">CC117_03100</name>
</gene>
<dbReference type="NCBIfam" id="TIGR03448">
    <property type="entry name" value="mycothiol_MshD"/>
    <property type="match status" value="1"/>
</dbReference>
<dbReference type="PANTHER" id="PTHR43877:SF2">
    <property type="entry name" value="AMINOALKYLPHOSPHONATE N-ACETYLTRANSFERASE-RELATED"/>
    <property type="match status" value="1"/>
</dbReference>
<evidence type="ECO:0000256" key="5">
    <source>
        <dbReference type="SAM" id="MobiDB-lite"/>
    </source>
</evidence>
<comment type="caution">
    <text evidence="4">Lacks conserved residue(s) required for the propagation of feature annotation.</text>
</comment>
<dbReference type="EC" id="2.3.1.189" evidence="4"/>
<feature type="binding site" evidence="4">
    <location>
        <position position="36"/>
    </location>
    <ligand>
        <name>1D-myo-inositol 2-(L-cysteinylamino)-2-deoxy-alpha-D-glucopyranoside</name>
        <dbReference type="ChEBI" id="CHEBI:58887"/>
    </ligand>
</feature>
<evidence type="ECO:0000256" key="2">
    <source>
        <dbReference type="ARBA" id="ARBA00022737"/>
    </source>
</evidence>
<feature type="region of interest" description="Disordered" evidence="5">
    <location>
        <begin position="235"/>
        <end position="257"/>
    </location>
</feature>
<dbReference type="PANTHER" id="PTHR43877">
    <property type="entry name" value="AMINOALKYLPHOSPHONATE N-ACETYLTRANSFERASE-RELATED-RELATED"/>
    <property type="match status" value="1"/>
</dbReference>
<feature type="binding site" evidence="4">
    <location>
        <position position="195"/>
    </location>
    <ligand>
        <name>1D-myo-inositol 2-(L-cysteinylamino)-2-deoxy-alpha-D-glucopyranoside</name>
        <dbReference type="ChEBI" id="CHEBI:58887"/>
    </ligand>
</feature>
<dbReference type="InterPro" id="IPR000182">
    <property type="entry name" value="GNAT_dom"/>
</dbReference>
<dbReference type="AlphaFoldDB" id="A0A1S1R087"/>
<comment type="catalytic activity">
    <reaction evidence="4">
        <text>1D-myo-inositol 2-(L-cysteinylamino)-2-deoxy-alpha-D-glucopyranoside + acetyl-CoA = mycothiol + CoA + H(+)</text>
        <dbReference type="Rhea" id="RHEA:26172"/>
        <dbReference type="ChEBI" id="CHEBI:15378"/>
        <dbReference type="ChEBI" id="CHEBI:16768"/>
        <dbReference type="ChEBI" id="CHEBI:57287"/>
        <dbReference type="ChEBI" id="CHEBI:57288"/>
        <dbReference type="ChEBI" id="CHEBI:58887"/>
        <dbReference type="EC" id="2.3.1.189"/>
    </reaction>
</comment>
<feature type="domain" description="N-acetyltransferase" evidence="6">
    <location>
        <begin position="5"/>
        <end position="145"/>
    </location>
</feature>
<dbReference type="Pfam" id="PF00583">
    <property type="entry name" value="Acetyltransf_1"/>
    <property type="match status" value="1"/>
</dbReference>
<evidence type="ECO:0000313" key="7">
    <source>
        <dbReference type="EMBL" id="OHV38732.1"/>
    </source>
</evidence>
<comment type="function">
    <text evidence="4">Catalyzes the transfer of acetyl from acetyl-CoA to desacetylmycothiol (Cys-GlcN-Ins) to form mycothiol.</text>
</comment>
<dbReference type="InterPro" id="IPR016181">
    <property type="entry name" value="Acyl_CoA_acyltransferase"/>
</dbReference>
<dbReference type="Pfam" id="PF13508">
    <property type="entry name" value="Acetyltransf_7"/>
    <property type="match status" value="1"/>
</dbReference>
<keyword evidence="3 4" id="KW-0012">Acyltransferase</keyword>
<evidence type="ECO:0000256" key="4">
    <source>
        <dbReference type="HAMAP-Rule" id="MF_01698"/>
    </source>
</evidence>
<evidence type="ECO:0000313" key="8">
    <source>
        <dbReference type="Proteomes" id="UP000179627"/>
    </source>
</evidence>
<feature type="binding site" evidence="4">
    <location>
        <begin position="304"/>
        <end position="309"/>
    </location>
    <ligand>
        <name>acetyl-CoA</name>
        <dbReference type="ChEBI" id="CHEBI:57288"/>
        <label>2</label>
    </ligand>
</feature>
<dbReference type="Gene3D" id="3.40.630.30">
    <property type="match status" value="1"/>
</dbReference>
<feature type="binding site" evidence="4">
    <location>
        <begin position="78"/>
        <end position="80"/>
    </location>
    <ligand>
        <name>acetyl-CoA</name>
        <dbReference type="ChEBI" id="CHEBI:57288"/>
        <label>1</label>
    </ligand>
</feature>
<dbReference type="InterPro" id="IPR050832">
    <property type="entry name" value="Bact_Acetyltransf"/>
</dbReference>
<organism evidence="7 8">
    <name type="scientific">Parafrankia colletiae</name>
    <dbReference type="NCBI Taxonomy" id="573497"/>
    <lineage>
        <taxon>Bacteria</taxon>
        <taxon>Bacillati</taxon>
        <taxon>Actinomycetota</taxon>
        <taxon>Actinomycetes</taxon>
        <taxon>Frankiales</taxon>
        <taxon>Frankiaceae</taxon>
        <taxon>Parafrankia</taxon>
    </lineage>
</organism>
<feature type="binding site" evidence="4">
    <location>
        <begin position="272"/>
        <end position="278"/>
    </location>
    <ligand>
        <name>acetyl-CoA</name>
        <dbReference type="ChEBI" id="CHEBI:57288"/>
        <label>2</label>
    </ligand>
</feature>
<dbReference type="PROSITE" id="PS51186">
    <property type="entry name" value="GNAT"/>
    <property type="match status" value="2"/>
</dbReference>
<feature type="domain" description="N-acetyltransferase" evidence="6">
    <location>
        <begin position="168"/>
        <end position="335"/>
    </location>
</feature>
<keyword evidence="2 4" id="KW-0677">Repeat</keyword>